<dbReference type="Gene3D" id="3.40.50.620">
    <property type="entry name" value="HUPs"/>
    <property type="match status" value="1"/>
</dbReference>
<evidence type="ECO:0000256" key="9">
    <source>
        <dbReference type="ARBA" id="ARBA00022840"/>
    </source>
</evidence>
<dbReference type="KEGG" id="rpm:RSPPHO_00649"/>
<dbReference type="SUPFAM" id="SSF47323">
    <property type="entry name" value="Anticodon-binding domain of a subclass of class I aminoacyl-tRNA synthetases"/>
    <property type="match status" value="1"/>
</dbReference>
<dbReference type="InterPro" id="IPR015273">
    <property type="entry name" value="Cys-tRNA-synt_Ia_DALR"/>
</dbReference>
<dbReference type="GO" id="GO:0008270">
    <property type="term" value="F:zinc ion binding"/>
    <property type="evidence" value="ECO:0007669"/>
    <property type="project" value="UniProtKB-UniRule"/>
</dbReference>
<evidence type="ECO:0000256" key="7">
    <source>
        <dbReference type="ARBA" id="ARBA00022741"/>
    </source>
</evidence>
<evidence type="ECO:0000313" key="15">
    <source>
        <dbReference type="EMBL" id="CCG07275.1"/>
    </source>
</evidence>
<evidence type="ECO:0000256" key="2">
    <source>
        <dbReference type="ARBA" id="ARBA00005594"/>
    </source>
</evidence>
<evidence type="ECO:0000313" key="16">
    <source>
        <dbReference type="Proteomes" id="UP000033220"/>
    </source>
</evidence>
<evidence type="ECO:0000256" key="10">
    <source>
        <dbReference type="ARBA" id="ARBA00022917"/>
    </source>
</evidence>
<dbReference type="InterPro" id="IPR032678">
    <property type="entry name" value="tRNA-synt_1_cat_dom"/>
</dbReference>
<dbReference type="Pfam" id="PF01406">
    <property type="entry name" value="tRNA-synt_1e"/>
    <property type="match status" value="1"/>
</dbReference>
<keyword evidence="6 13" id="KW-0479">Metal-binding</keyword>
<keyword evidence="7 13" id="KW-0547">Nucleotide-binding</keyword>
<dbReference type="eggNOG" id="COG0215">
    <property type="taxonomic scope" value="Bacteria"/>
</dbReference>
<keyword evidence="10 13" id="KW-0648">Protein biosynthesis</keyword>
<accession>H6SQ05</accession>
<evidence type="ECO:0000256" key="11">
    <source>
        <dbReference type="ARBA" id="ARBA00023146"/>
    </source>
</evidence>
<dbReference type="EMBL" id="HE663493">
    <property type="protein sequence ID" value="CCG07275.1"/>
    <property type="molecule type" value="Genomic_DNA"/>
</dbReference>
<evidence type="ECO:0000256" key="6">
    <source>
        <dbReference type="ARBA" id="ARBA00022723"/>
    </source>
</evidence>
<dbReference type="Pfam" id="PF09190">
    <property type="entry name" value="DALR_2"/>
    <property type="match status" value="1"/>
</dbReference>
<dbReference type="PRINTS" id="PR00983">
    <property type="entry name" value="TRNASYNTHCYS"/>
</dbReference>
<evidence type="ECO:0000256" key="3">
    <source>
        <dbReference type="ARBA" id="ARBA00011245"/>
    </source>
</evidence>
<dbReference type="NCBIfam" id="TIGR00435">
    <property type="entry name" value="cysS"/>
    <property type="match status" value="1"/>
</dbReference>
<dbReference type="AlphaFoldDB" id="H6SQ05"/>
<gene>
    <name evidence="13 15" type="primary">cysS</name>
    <name evidence="15" type="ORF">RSPPHO_00649</name>
</gene>
<sequence length="485" mass="52814">MPACPSDAPLLPRLPTMESFVSQTAAVLTLHNTLTGLKAPFVPLDPAHVRLYVCGPTVYDRAHIGNARPVVVFDVLTRVLRRLYPRVTYVRNITDVDDKINARAREEAVSIDTITARTIEHFHTDMAALGALPPDEEPRATRHIADMVAMIARLIARGHAYEAEGHVLFSVPSMPDYGRLSKRSRDDMIAGARVEVAPYKRDPADFVLWKPSDATLPGWDSPWGRGRPGWHIECSAMSARYLGESFDIHGGGLDLVFPHHENEIAQSVCCNGPGTFARVWMHNGYLMVDGEKMSKSLGNFRTVQDLLAQAPGEAVRLGLLSSHYRQPLDWTDAALEQARRTLDRFYAALDRVRAVPVESGAEVPAGVLEALCDDLNTPRALAELHALVGALNKAEDPVEQARLKGQILAAGALLGLLGQDPVVWRGADGAADAELAARVEAQIAARRAARAARDFAQADAIRDALAAEGIVLEDGPGGTQWRRLS</sequence>
<keyword evidence="16" id="KW-1185">Reference proteome</keyword>
<dbReference type="PATRIC" id="fig|1150469.3.peg.752"/>
<reference evidence="15 16" key="1">
    <citation type="submission" date="2012-02" db="EMBL/GenBank/DDBJ databases">
        <title>Shotgun genome sequence of Phaeospirillum photometricum DSM 122.</title>
        <authorList>
            <person name="Duquesne K."/>
            <person name="Sturgis J."/>
        </authorList>
    </citation>
    <scope>NUCLEOTIDE SEQUENCE [LARGE SCALE GENOMIC DNA]</scope>
    <source>
        <strain evidence="16">DSM122</strain>
    </source>
</reference>
<comment type="subcellular location">
    <subcellularLocation>
        <location evidence="1 13">Cytoplasm</location>
    </subcellularLocation>
</comment>
<feature type="short sequence motif" description="'HIGH' region" evidence="13">
    <location>
        <begin position="56"/>
        <end position="66"/>
    </location>
</feature>
<keyword evidence="5 13" id="KW-0436">Ligase</keyword>
<dbReference type="InterPro" id="IPR014729">
    <property type="entry name" value="Rossmann-like_a/b/a_fold"/>
</dbReference>
<dbReference type="GO" id="GO:0005524">
    <property type="term" value="F:ATP binding"/>
    <property type="evidence" value="ECO:0007669"/>
    <property type="project" value="UniProtKB-UniRule"/>
</dbReference>
<dbReference type="HAMAP" id="MF_00041">
    <property type="entry name" value="Cys_tRNA_synth"/>
    <property type="match status" value="1"/>
</dbReference>
<dbReference type="SUPFAM" id="SSF52374">
    <property type="entry name" value="Nucleotidylyl transferase"/>
    <property type="match status" value="1"/>
</dbReference>
<name>H6SQ05_PARPM</name>
<comment type="catalytic activity">
    <reaction evidence="12 13">
        <text>tRNA(Cys) + L-cysteine + ATP = L-cysteinyl-tRNA(Cys) + AMP + diphosphate</text>
        <dbReference type="Rhea" id="RHEA:17773"/>
        <dbReference type="Rhea" id="RHEA-COMP:9661"/>
        <dbReference type="Rhea" id="RHEA-COMP:9679"/>
        <dbReference type="ChEBI" id="CHEBI:30616"/>
        <dbReference type="ChEBI" id="CHEBI:33019"/>
        <dbReference type="ChEBI" id="CHEBI:35235"/>
        <dbReference type="ChEBI" id="CHEBI:78442"/>
        <dbReference type="ChEBI" id="CHEBI:78517"/>
        <dbReference type="ChEBI" id="CHEBI:456215"/>
        <dbReference type="EC" id="6.1.1.16"/>
    </reaction>
</comment>
<dbReference type="GO" id="GO:0005829">
    <property type="term" value="C:cytosol"/>
    <property type="evidence" value="ECO:0007669"/>
    <property type="project" value="TreeGrafter"/>
</dbReference>
<feature type="domain" description="Cysteinyl-tRNA synthetase class Ia DALR" evidence="14">
    <location>
        <begin position="366"/>
        <end position="425"/>
    </location>
</feature>
<evidence type="ECO:0000259" key="14">
    <source>
        <dbReference type="SMART" id="SM00840"/>
    </source>
</evidence>
<dbReference type="EC" id="6.1.1.16" evidence="13"/>
<keyword evidence="11 13" id="KW-0030">Aminoacyl-tRNA synthetase</keyword>
<dbReference type="HOGENOM" id="CLU_013528_0_1_5"/>
<dbReference type="SMART" id="SM00840">
    <property type="entry name" value="DALR_2"/>
    <property type="match status" value="1"/>
</dbReference>
<evidence type="ECO:0000256" key="4">
    <source>
        <dbReference type="ARBA" id="ARBA00022490"/>
    </source>
</evidence>
<feature type="binding site" evidence="13">
    <location>
        <position position="234"/>
    </location>
    <ligand>
        <name>Zn(2+)</name>
        <dbReference type="ChEBI" id="CHEBI:29105"/>
    </ligand>
</feature>
<keyword evidence="4 13" id="KW-0963">Cytoplasm</keyword>
<dbReference type="InterPro" id="IPR009080">
    <property type="entry name" value="tRNAsynth_Ia_anticodon-bd"/>
</dbReference>
<dbReference type="GO" id="GO:0006423">
    <property type="term" value="P:cysteinyl-tRNA aminoacylation"/>
    <property type="evidence" value="ECO:0007669"/>
    <property type="project" value="UniProtKB-UniRule"/>
</dbReference>
<dbReference type="PANTHER" id="PTHR10890:SF3">
    <property type="entry name" value="CYSTEINE--TRNA LIGASE, CYTOPLASMIC"/>
    <property type="match status" value="1"/>
</dbReference>
<feature type="binding site" evidence="13">
    <location>
        <position position="263"/>
    </location>
    <ligand>
        <name>Zn(2+)</name>
        <dbReference type="ChEBI" id="CHEBI:29105"/>
    </ligand>
</feature>
<protein>
    <recommendedName>
        <fullName evidence="13">Cysteine--tRNA ligase</fullName>
        <ecNumber evidence="13">6.1.1.16</ecNumber>
    </recommendedName>
    <alternativeName>
        <fullName evidence="13">Cysteinyl-tRNA synthetase</fullName>
        <shortName evidence="13">CysRS</shortName>
    </alternativeName>
</protein>
<organism evidence="15 16">
    <name type="scientific">Pararhodospirillum photometricum DSM 122</name>
    <dbReference type="NCBI Taxonomy" id="1150469"/>
    <lineage>
        <taxon>Bacteria</taxon>
        <taxon>Pseudomonadati</taxon>
        <taxon>Pseudomonadota</taxon>
        <taxon>Alphaproteobacteria</taxon>
        <taxon>Rhodospirillales</taxon>
        <taxon>Rhodospirillaceae</taxon>
        <taxon>Pararhodospirillum</taxon>
    </lineage>
</organism>
<dbReference type="CDD" id="cd00672">
    <property type="entry name" value="CysRS_core"/>
    <property type="match status" value="1"/>
</dbReference>
<feature type="binding site" evidence="13">
    <location>
        <position position="259"/>
    </location>
    <ligand>
        <name>Zn(2+)</name>
        <dbReference type="ChEBI" id="CHEBI:29105"/>
    </ligand>
</feature>
<comment type="subunit">
    <text evidence="3 13">Monomer.</text>
</comment>
<dbReference type="GO" id="GO:0004817">
    <property type="term" value="F:cysteine-tRNA ligase activity"/>
    <property type="evidence" value="ECO:0007669"/>
    <property type="project" value="UniProtKB-UniRule"/>
</dbReference>
<dbReference type="Gene3D" id="1.20.120.1910">
    <property type="entry name" value="Cysteine-tRNA ligase, C-terminal anti-codon recognition domain"/>
    <property type="match status" value="1"/>
</dbReference>
<keyword evidence="8 13" id="KW-0862">Zinc</keyword>
<dbReference type="FunFam" id="3.40.50.620:FF:000068">
    <property type="entry name" value="Cysteine--tRNA ligase"/>
    <property type="match status" value="1"/>
</dbReference>
<proteinExistence type="inferred from homology"/>
<dbReference type="PANTHER" id="PTHR10890">
    <property type="entry name" value="CYSTEINYL-TRNA SYNTHETASE"/>
    <property type="match status" value="1"/>
</dbReference>
<evidence type="ECO:0000256" key="12">
    <source>
        <dbReference type="ARBA" id="ARBA00047398"/>
    </source>
</evidence>
<feature type="short sequence motif" description="'KMSKS' region" evidence="13">
    <location>
        <begin position="292"/>
        <end position="296"/>
    </location>
</feature>
<dbReference type="InterPro" id="IPR024909">
    <property type="entry name" value="Cys-tRNA/MSH_ligase"/>
</dbReference>
<evidence type="ECO:0000256" key="5">
    <source>
        <dbReference type="ARBA" id="ARBA00022598"/>
    </source>
</evidence>
<comment type="cofactor">
    <cofactor evidence="13">
        <name>Zn(2+)</name>
        <dbReference type="ChEBI" id="CHEBI:29105"/>
    </cofactor>
    <text evidence="13">Binds 1 zinc ion per subunit.</text>
</comment>
<dbReference type="InterPro" id="IPR015803">
    <property type="entry name" value="Cys-tRNA-ligase"/>
</dbReference>
<evidence type="ECO:0000256" key="13">
    <source>
        <dbReference type="HAMAP-Rule" id="MF_00041"/>
    </source>
</evidence>
<dbReference type="STRING" id="1150469.RSPPHO_00649"/>
<evidence type="ECO:0000256" key="8">
    <source>
        <dbReference type="ARBA" id="ARBA00022833"/>
    </source>
</evidence>
<evidence type="ECO:0000256" key="1">
    <source>
        <dbReference type="ARBA" id="ARBA00004496"/>
    </source>
</evidence>
<dbReference type="Proteomes" id="UP000033220">
    <property type="component" value="Chromosome DSM 122"/>
</dbReference>
<feature type="binding site" evidence="13">
    <location>
        <position position="295"/>
    </location>
    <ligand>
        <name>ATP</name>
        <dbReference type="ChEBI" id="CHEBI:30616"/>
    </ligand>
</feature>
<keyword evidence="9 13" id="KW-0067">ATP-binding</keyword>
<dbReference type="Pfam" id="PF23493">
    <property type="entry name" value="CysS_C"/>
    <property type="match status" value="1"/>
</dbReference>
<dbReference type="InterPro" id="IPR056411">
    <property type="entry name" value="CysS_C"/>
</dbReference>
<feature type="binding site" evidence="13">
    <location>
        <position position="54"/>
    </location>
    <ligand>
        <name>Zn(2+)</name>
        <dbReference type="ChEBI" id="CHEBI:29105"/>
    </ligand>
</feature>
<comment type="similarity">
    <text evidence="2 13">Belongs to the class-I aminoacyl-tRNA synthetase family.</text>
</comment>